<sequence length="333" mass="37778">MKQEKFKILSIDGGGIKGVFPAKFLTSLEEEIGEGQLHKHFDLICGTSTGGIIALALSLGIPAKEILKLYQDNAKTIFGSKNLNFVKKPFYSNKPLEKLIRDIFKKYHHSDEDPRINDALAKVKLLIPIYSLGDGATQVLKTPHTSDLIMDKHIPMYMAAMATSAAPTYFNAYSNKFKRIGSDTFEDFSNKVDGGVYANNPSMLGIIEATTRLEEELDNIQLLSIGTGQYKYEEAQTKNKWSVLYWLKKKRIIELFMQSQSQLVHNSVNILHQFNDDFVYKRIDLEFNHNFNVAMDDKNPEKLKRLAEKASRIFQTESKYVLDTFCSSSVPVV</sequence>
<gene>
    <name evidence="6" type="ORF">ES677_05130</name>
</gene>
<evidence type="ECO:0000256" key="3">
    <source>
        <dbReference type="ARBA" id="ARBA00023098"/>
    </source>
</evidence>
<dbReference type="RefSeq" id="WP_148380631.1">
    <property type="nucleotide sequence ID" value="NZ_VSKN01000005.1"/>
</dbReference>
<dbReference type="PROSITE" id="PS51635">
    <property type="entry name" value="PNPLA"/>
    <property type="match status" value="1"/>
</dbReference>
<evidence type="ECO:0000259" key="5">
    <source>
        <dbReference type="PROSITE" id="PS51635"/>
    </source>
</evidence>
<evidence type="ECO:0000256" key="1">
    <source>
        <dbReference type="ARBA" id="ARBA00022801"/>
    </source>
</evidence>
<reference evidence="6 7" key="1">
    <citation type="submission" date="2019-08" db="EMBL/GenBank/DDBJ databases">
        <title>Genomes of Antarctic Bizionia species.</title>
        <authorList>
            <person name="Bowman J.P."/>
        </authorList>
    </citation>
    <scope>NUCLEOTIDE SEQUENCE [LARGE SCALE GENOMIC DNA]</scope>
    <source>
        <strain evidence="6 7">IC164</strain>
    </source>
</reference>
<dbReference type="Pfam" id="PF01734">
    <property type="entry name" value="Patatin"/>
    <property type="match status" value="1"/>
</dbReference>
<dbReference type="PANTHER" id="PTHR24185:SF1">
    <property type="entry name" value="CALCIUM-INDEPENDENT PHOSPHOLIPASE A2-GAMMA"/>
    <property type="match status" value="1"/>
</dbReference>
<evidence type="ECO:0000313" key="6">
    <source>
        <dbReference type="EMBL" id="TYC14764.1"/>
    </source>
</evidence>
<feature type="short sequence motif" description="DGA/G" evidence="4">
    <location>
        <begin position="193"/>
        <end position="195"/>
    </location>
</feature>
<keyword evidence="3 4" id="KW-0443">Lipid metabolism</keyword>
<dbReference type="InterPro" id="IPR016035">
    <property type="entry name" value="Acyl_Trfase/lysoPLipase"/>
</dbReference>
<dbReference type="Gene3D" id="3.40.1090.10">
    <property type="entry name" value="Cytosolic phospholipase A2 catalytic domain"/>
    <property type="match status" value="1"/>
</dbReference>
<dbReference type="CDD" id="cd07199">
    <property type="entry name" value="Pat17_PNPLA8_PNPLA9_like"/>
    <property type="match status" value="1"/>
</dbReference>
<dbReference type="InterPro" id="IPR002641">
    <property type="entry name" value="PNPLA_dom"/>
</dbReference>
<evidence type="ECO:0000256" key="2">
    <source>
        <dbReference type="ARBA" id="ARBA00022963"/>
    </source>
</evidence>
<name>A0ABY3MBU7_9FLAO</name>
<dbReference type="NCBIfam" id="NF041079">
    <property type="entry name" value="CBASS_lipase"/>
    <property type="match status" value="1"/>
</dbReference>
<dbReference type="EMBL" id="VSKN01000005">
    <property type="protein sequence ID" value="TYC14764.1"/>
    <property type="molecule type" value="Genomic_DNA"/>
</dbReference>
<feature type="active site" description="Proton acceptor" evidence="4">
    <location>
        <position position="193"/>
    </location>
</feature>
<feature type="domain" description="PNPLA" evidence="5">
    <location>
        <begin position="9"/>
        <end position="206"/>
    </location>
</feature>
<dbReference type="SUPFAM" id="SSF52151">
    <property type="entry name" value="FabD/lysophospholipase-like"/>
    <property type="match status" value="1"/>
</dbReference>
<organism evidence="6 7">
    <name type="scientific">Bizionia gelidisalsuginis</name>
    <dbReference type="NCBI Taxonomy" id="291188"/>
    <lineage>
        <taxon>Bacteria</taxon>
        <taxon>Pseudomonadati</taxon>
        <taxon>Bacteroidota</taxon>
        <taxon>Flavobacteriia</taxon>
        <taxon>Flavobacteriales</taxon>
        <taxon>Flavobacteriaceae</taxon>
        <taxon>Bizionia</taxon>
    </lineage>
</organism>
<feature type="short sequence motif" description="GXGXXG" evidence="4">
    <location>
        <begin position="13"/>
        <end position="18"/>
    </location>
</feature>
<feature type="short sequence motif" description="GXSXG" evidence="4">
    <location>
        <begin position="46"/>
        <end position="50"/>
    </location>
</feature>
<feature type="active site" description="Nucleophile" evidence="4">
    <location>
        <position position="48"/>
    </location>
</feature>
<dbReference type="PANTHER" id="PTHR24185">
    <property type="entry name" value="CALCIUM-INDEPENDENT PHOSPHOLIPASE A2-GAMMA"/>
    <property type="match status" value="1"/>
</dbReference>
<accession>A0ABY3MBU7</accession>
<protein>
    <submittedName>
        <fullName evidence="6">Patatin-like phospholipase family protein</fullName>
    </submittedName>
</protein>
<proteinExistence type="predicted"/>
<dbReference type="Proteomes" id="UP000323621">
    <property type="component" value="Unassembled WGS sequence"/>
</dbReference>
<keyword evidence="7" id="KW-1185">Reference proteome</keyword>
<evidence type="ECO:0000256" key="4">
    <source>
        <dbReference type="PROSITE-ProRule" id="PRU01161"/>
    </source>
</evidence>
<keyword evidence="2 4" id="KW-0442">Lipid degradation</keyword>
<keyword evidence="1 4" id="KW-0378">Hydrolase</keyword>
<comment type="caution">
    <text evidence="6">The sequence shown here is derived from an EMBL/GenBank/DDBJ whole genome shotgun (WGS) entry which is preliminary data.</text>
</comment>
<evidence type="ECO:0000313" key="7">
    <source>
        <dbReference type="Proteomes" id="UP000323621"/>
    </source>
</evidence>